<name>A0A7K4HME4_9EURY</name>
<feature type="domain" description="Amidohydrolase-related" evidence="5">
    <location>
        <begin position="50"/>
        <end position="358"/>
    </location>
</feature>
<dbReference type="Gene3D" id="2.30.40.10">
    <property type="entry name" value="Urease, subunit C, domain 1"/>
    <property type="match status" value="1"/>
</dbReference>
<sequence>MNVRPSCVLKNVTLPGGRVTDLTLDGGQVLHAGAPGRAEETIDTAGLVCVPAAVDMHTHLRGGGQRQKEDWRSGTTSALFGGVTVVVDQPNTVPPLTTPDVFSARVREAEEEAVCAFGINGGVVPGADLAGLWHAGALAFGEIFAGPSSYGAAVPPDILREALIALRDLGALATVHAEDPLPGAPADLPDHDRLRPALTEAEAVRAVCALLSPGGRVHFCHMSTAAAVDAACGTVEATPHHLFLSWERFDRDDTLARVNPPLRTERERKALWSRWERIDAVASDHAPHTAAEKGAPFPDAPSGMPGVETMLPLLIAEVFAGRITLESVIEKTSSSPARILGIPKAGFEPGDRADFAFYSRKTVRIDPDALHAKCRWTPFEGMPASFPEIVVMGGRCAVRGDDLLSSRGRWIPGKGYLSLSAQ</sequence>
<dbReference type="Gene3D" id="3.20.20.140">
    <property type="entry name" value="Metal-dependent hydrolases"/>
    <property type="match status" value="1"/>
</dbReference>
<dbReference type="PANTHER" id="PTHR43668">
    <property type="entry name" value="ALLANTOINASE"/>
    <property type="match status" value="1"/>
</dbReference>
<dbReference type="OrthoDB" id="50279at2157"/>
<dbReference type="EMBL" id="JABXWR010000001">
    <property type="protein sequence ID" value="NVO66110.1"/>
    <property type="molecule type" value="Genomic_DNA"/>
</dbReference>
<dbReference type="InterPro" id="IPR050138">
    <property type="entry name" value="DHOase/Allantoinase_Hydrolase"/>
</dbReference>
<comment type="cofactor">
    <cofactor evidence="1">
        <name>Zn(2+)</name>
        <dbReference type="ChEBI" id="CHEBI:29105"/>
    </cofactor>
</comment>
<dbReference type="InterPro" id="IPR002195">
    <property type="entry name" value="Dihydroorotase_CS"/>
</dbReference>
<keyword evidence="3 6" id="KW-0378">Hydrolase</keyword>
<dbReference type="GO" id="GO:0004038">
    <property type="term" value="F:allantoinase activity"/>
    <property type="evidence" value="ECO:0007669"/>
    <property type="project" value="TreeGrafter"/>
</dbReference>
<dbReference type="GO" id="GO:0006145">
    <property type="term" value="P:purine nucleobase catabolic process"/>
    <property type="evidence" value="ECO:0007669"/>
    <property type="project" value="TreeGrafter"/>
</dbReference>
<dbReference type="RefSeq" id="WP_176787764.1">
    <property type="nucleotide sequence ID" value="NZ_JABXWR010000001.1"/>
</dbReference>
<dbReference type="InterPro" id="IPR011059">
    <property type="entry name" value="Metal-dep_hydrolase_composite"/>
</dbReference>
<dbReference type="PANTHER" id="PTHR43668:SF2">
    <property type="entry name" value="ALLANTOINASE"/>
    <property type="match status" value="1"/>
</dbReference>
<dbReference type="SUPFAM" id="SSF51338">
    <property type="entry name" value="Composite domain of metallo-dependent hydrolases"/>
    <property type="match status" value="1"/>
</dbReference>
<dbReference type="GO" id="GO:0005737">
    <property type="term" value="C:cytoplasm"/>
    <property type="evidence" value="ECO:0007669"/>
    <property type="project" value="TreeGrafter"/>
</dbReference>
<gene>
    <name evidence="6" type="primary">pyrC</name>
    <name evidence="6" type="ORF">HWN36_01995</name>
</gene>
<dbReference type="PROSITE" id="PS00483">
    <property type="entry name" value="DIHYDROOROTASE_2"/>
    <property type="match status" value="1"/>
</dbReference>
<reference evidence="6 7" key="1">
    <citation type="submission" date="2020-06" db="EMBL/GenBank/DDBJ databases">
        <title>Methanofollis fontis sp. nov., a methanogen isolated from marine sediments near a cold seep at Four-Way Closure Ridge offshore southwestern Taiwan.</title>
        <authorList>
            <person name="Chen S.-C."/>
            <person name="Teng N.-H."/>
            <person name="Lin Y.-S."/>
            <person name="Lai M.-C."/>
            <person name="Chen H.-H."/>
            <person name="Wang C.-C."/>
        </authorList>
    </citation>
    <scope>NUCLEOTIDE SEQUENCE [LARGE SCALE GENOMIC DNA]</scope>
    <source>
        <strain evidence="6 7">DSM 2702</strain>
    </source>
</reference>
<dbReference type="GO" id="GO:0046872">
    <property type="term" value="F:metal ion binding"/>
    <property type="evidence" value="ECO:0007669"/>
    <property type="project" value="UniProtKB-KW"/>
</dbReference>
<dbReference type="NCBIfam" id="TIGR00857">
    <property type="entry name" value="pyrC_multi"/>
    <property type="match status" value="1"/>
</dbReference>
<evidence type="ECO:0000313" key="6">
    <source>
        <dbReference type="EMBL" id="NVO66110.1"/>
    </source>
</evidence>
<evidence type="ECO:0000256" key="1">
    <source>
        <dbReference type="ARBA" id="ARBA00001947"/>
    </source>
</evidence>
<dbReference type="InterPro" id="IPR006680">
    <property type="entry name" value="Amidohydro-rel"/>
</dbReference>
<evidence type="ECO:0000256" key="2">
    <source>
        <dbReference type="ARBA" id="ARBA00022723"/>
    </source>
</evidence>
<dbReference type="AlphaFoldDB" id="A0A7K4HME4"/>
<organism evidence="6 7">
    <name type="scientific">Methanofollis tationis</name>
    <dbReference type="NCBI Taxonomy" id="81417"/>
    <lineage>
        <taxon>Archaea</taxon>
        <taxon>Methanobacteriati</taxon>
        <taxon>Methanobacteriota</taxon>
        <taxon>Stenosarchaea group</taxon>
        <taxon>Methanomicrobia</taxon>
        <taxon>Methanomicrobiales</taxon>
        <taxon>Methanomicrobiaceae</taxon>
        <taxon>Methanofollis</taxon>
    </lineage>
</organism>
<evidence type="ECO:0000256" key="4">
    <source>
        <dbReference type="SAM" id="MobiDB-lite"/>
    </source>
</evidence>
<dbReference type="GO" id="GO:0004151">
    <property type="term" value="F:dihydroorotase activity"/>
    <property type="evidence" value="ECO:0007669"/>
    <property type="project" value="UniProtKB-EC"/>
</dbReference>
<protein>
    <submittedName>
        <fullName evidence="6">Dihydroorotase</fullName>
        <ecNumber evidence="6">3.5.2.3</ecNumber>
    </submittedName>
</protein>
<keyword evidence="7" id="KW-1185">Reference proteome</keyword>
<dbReference type="Proteomes" id="UP000570823">
    <property type="component" value="Unassembled WGS sequence"/>
</dbReference>
<evidence type="ECO:0000259" key="5">
    <source>
        <dbReference type="Pfam" id="PF01979"/>
    </source>
</evidence>
<proteinExistence type="predicted"/>
<comment type="caution">
    <text evidence="6">The sequence shown here is derived from an EMBL/GenBank/DDBJ whole genome shotgun (WGS) entry which is preliminary data.</text>
</comment>
<accession>A0A7K4HME4</accession>
<dbReference type="EC" id="3.5.2.3" evidence="6"/>
<dbReference type="InterPro" id="IPR032466">
    <property type="entry name" value="Metal_Hydrolase"/>
</dbReference>
<keyword evidence="2" id="KW-0479">Metal-binding</keyword>
<dbReference type="SUPFAM" id="SSF51556">
    <property type="entry name" value="Metallo-dependent hydrolases"/>
    <property type="match status" value="1"/>
</dbReference>
<evidence type="ECO:0000256" key="3">
    <source>
        <dbReference type="ARBA" id="ARBA00022801"/>
    </source>
</evidence>
<dbReference type="Pfam" id="PF01979">
    <property type="entry name" value="Amidohydro_1"/>
    <property type="match status" value="1"/>
</dbReference>
<evidence type="ECO:0000313" key="7">
    <source>
        <dbReference type="Proteomes" id="UP000570823"/>
    </source>
</evidence>
<feature type="region of interest" description="Disordered" evidence="4">
    <location>
        <begin position="283"/>
        <end position="302"/>
    </location>
</feature>